<organism evidence="2 3">
    <name type="scientific">Paxillus rubicundulus Ve08.2h10</name>
    <dbReference type="NCBI Taxonomy" id="930991"/>
    <lineage>
        <taxon>Eukaryota</taxon>
        <taxon>Fungi</taxon>
        <taxon>Dikarya</taxon>
        <taxon>Basidiomycota</taxon>
        <taxon>Agaricomycotina</taxon>
        <taxon>Agaricomycetes</taxon>
        <taxon>Agaricomycetidae</taxon>
        <taxon>Boletales</taxon>
        <taxon>Paxilineae</taxon>
        <taxon>Paxillaceae</taxon>
        <taxon>Paxillus</taxon>
    </lineage>
</organism>
<evidence type="ECO:0000256" key="1">
    <source>
        <dbReference type="SAM" id="MobiDB-lite"/>
    </source>
</evidence>
<protein>
    <submittedName>
        <fullName evidence="2">Uncharacterized protein</fullName>
    </submittedName>
</protein>
<feature type="region of interest" description="Disordered" evidence="1">
    <location>
        <begin position="58"/>
        <end position="93"/>
    </location>
</feature>
<feature type="non-terminal residue" evidence="2">
    <location>
        <position position="118"/>
    </location>
</feature>
<reference evidence="3" key="2">
    <citation type="submission" date="2015-01" db="EMBL/GenBank/DDBJ databases">
        <title>Evolutionary Origins and Diversification of the Mycorrhizal Mutualists.</title>
        <authorList>
            <consortium name="DOE Joint Genome Institute"/>
            <consortium name="Mycorrhizal Genomics Consortium"/>
            <person name="Kohler A."/>
            <person name="Kuo A."/>
            <person name="Nagy L.G."/>
            <person name="Floudas D."/>
            <person name="Copeland A."/>
            <person name="Barry K.W."/>
            <person name="Cichocki N."/>
            <person name="Veneault-Fourrey C."/>
            <person name="LaButti K."/>
            <person name="Lindquist E.A."/>
            <person name="Lipzen A."/>
            <person name="Lundell T."/>
            <person name="Morin E."/>
            <person name="Murat C."/>
            <person name="Riley R."/>
            <person name="Ohm R."/>
            <person name="Sun H."/>
            <person name="Tunlid A."/>
            <person name="Henrissat B."/>
            <person name="Grigoriev I.V."/>
            <person name="Hibbett D.S."/>
            <person name="Martin F."/>
        </authorList>
    </citation>
    <scope>NUCLEOTIDE SEQUENCE [LARGE SCALE GENOMIC DNA]</scope>
    <source>
        <strain evidence="3">Ve08.2h10</strain>
    </source>
</reference>
<dbReference type="AlphaFoldDB" id="A0A0D0CYF0"/>
<dbReference type="Proteomes" id="UP000054538">
    <property type="component" value="Unassembled WGS sequence"/>
</dbReference>
<dbReference type="OrthoDB" id="2691969at2759"/>
<accession>A0A0D0CYF0</accession>
<keyword evidence="3" id="KW-1185">Reference proteome</keyword>
<reference evidence="2 3" key="1">
    <citation type="submission" date="2014-04" db="EMBL/GenBank/DDBJ databases">
        <authorList>
            <consortium name="DOE Joint Genome Institute"/>
            <person name="Kuo A."/>
            <person name="Kohler A."/>
            <person name="Jargeat P."/>
            <person name="Nagy L.G."/>
            <person name="Floudas D."/>
            <person name="Copeland A."/>
            <person name="Barry K.W."/>
            <person name="Cichocki N."/>
            <person name="Veneault-Fourrey C."/>
            <person name="LaButti K."/>
            <person name="Lindquist E.A."/>
            <person name="Lipzen A."/>
            <person name="Lundell T."/>
            <person name="Morin E."/>
            <person name="Murat C."/>
            <person name="Sun H."/>
            <person name="Tunlid A."/>
            <person name="Henrissat B."/>
            <person name="Grigoriev I.V."/>
            <person name="Hibbett D.S."/>
            <person name="Martin F."/>
            <person name="Nordberg H.P."/>
            <person name="Cantor M.N."/>
            <person name="Hua S.X."/>
        </authorList>
    </citation>
    <scope>NUCLEOTIDE SEQUENCE [LARGE SCALE GENOMIC DNA]</scope>
    <source>
        <strain evidence="2 3">Ve08.2h10</strain>
    </source>
</reference>
<name>A0A0D0CYF0_9AGAM</name>
<proteinExistence type="predicted"/>
<dbReference type="InParanoid" id="A0A0D0CYF0"/>
<evidence type="ECO:0000313" key="3">
    <source>
        <dbReference type="Proteomes" id="UP000054538"/>
    </source>
</evidence>
<dbReference type="HOGENOM" id="CLU_2078649_0_0_1"/>
<sequence length="118" mass="13127">MDDDLKCFGCQKSFQTQKRLRGHEAVCPANTKFKTDLLQSQKHLKKVVHSHGKLHMLNPVSAVPDDEDVRPFSPTAEPMQIDRPSGSALEPESGISAVVSARSGRQVRLPARYTDYLP</sequence>
<dbReference type="EMBL" id="KN825963">
    <property type="protein sequence ID" value="KIK80668.1"/>
    <property type="molecule type" value="Genomic_DNA"/>
</dbReference>
<evidence type="ECO:0000313" key="2">
    <source>
        <dbReference type="EMBL" id="KIK80668.1"/>
    </source>
</evidence>
<gene>
    <name evidence="2" type="ORF">PAXRUDRAFT_158067</name>
</gene>